<feature type="region of interest" description="Disordered" evidence="1">
    <location>
        <begin position="1"/>
        <end position="61"/>
    </location>
</feature>
<proteinExistence type="predicted"/>
<comment type="caution">
    <text evidence="2">The sequence shown here is derived from an EMBL/GenBank/DDBJ whole genome shotgun (WGS) entry which is preliminary data.</text>
</comment>
<keyword evidence="3" id="KW-1185">Reference proteome</keyword>
<dbReference type="EMBL" id="BPQB01000114">
    <property type="protein sequence ID" value="GJE99613.1"/>
    <property type="molecule type" value="Genomic_DNA"/>
</dbReference>
<sequence length="125" mass="13141">MLAKDMSLSTGPGWTPSQGPASTRSTRGDCSTRIPGIEVANDIPPLSTALSPPPQPAMRPRSVTLTSVPTILTATGPKRSVNSFLAAPLKSIEPSAEPHGSVGLRATRTMRYITHIESLLSLEPV</sequence>
<reference evidence="2 3" key="1">
    <citation type="submission" date="2021-08" db="EMBL/GenBank/DDBJ databases">
        <title>Draft Genome Sequence of Phanerochaete sordida strain YK-624.</title>
        <authorList>
            <person name="Mori T."/>
            <person name="Dohra H."/>
            <person name="Suzuki T."/>
            <person name="Kawagishi H."/>
            <person name="Hirai H."/>
        </authorList>
    </citation>
    <scope>NUCLEOTIDE SEQUENCE [LARGE SCALE GENOMIC DNA]</scope>
    <source>
        <strain evidence="2 3">YK-624</strain>
    </source>
</reference>
<evidence type="ECO:0000256" key="1">
    <source>
        <dbReference type="SAM" id="MobiDB-lite"/>
    </source>
</evidence>
<name>A0A9P3LLE6_9APHY</name>
<accession>A0A9P3LLE6</accession>
<dbReference type="AlphaFoldDB" id="A0A9P3LLE6"/>
<protein>
    <submittedName>
        <fullName evidence="2">Uncharacterized protein</fullName>
    </submittedName>
</protein>
<gene>
    <name evidence="2" type="ORF">PsYK624_158840</name>
</gene>
<dbReference type="Proteomes" id="UP000703269">
    <property type="component" value="Unassembled WGS sequence"/>
</dbReference>
<feature type="compositionally biased region" description="Polar residues" evidence="1">
    <location>
        <begin position="7"/>
        <end position="29"/>
    </location>
</feature>
<organism evidence="2 3">
    <name type="scientific">Phanerochaete sordida</name>
    <dbReference type="NCBI Taxonomy" id="48140"/>
    <lineage>
        <taxon>Eukaryota</taxon>
        <taxon>Fungi</taxon>
        <taxon>Dikarya</taxon>
        <taxon>Basidiomycota</taxon>
        <taxon>Agaricomycotina</taxon>
        <taxon>Agaricomycetes</taxon>
        <taxon>Polyporales</taxon>
        <taxon>Phanerochaetaceae</taxon>
        <taxon>Phanerochaete</taxon>
    </lineage>
</organism>
<evidence type="ECO:0000313" key="2">
    <source>
        <dbReference type="EMBL" id="GJE99613.1"/>
    </source>
</evidence>
<evidence type="ECO:0000313" key="3">
    <source>
        <dbReference type="Proteomes" id="UP000703269"/>
    </source>
</evidence>